<evidence type="ECO:0000256" key="1">
    <source>
        <dbReference type="ARBA" id="ARBA00001946"/>
    </source>
</evidence>
<dbReference type="Pfam" id="PF03484">
    <property type="entry name" value="B5"/>
    <property type="match status" value="1"/>
</dbReference>
<keyword evidence="11" id="KW-0067">ATP-binding</keyword>
<dbReference type="InterPro" id="IPR009061">
    <property type="entry name" value="DNA-bd_dom_put_sf"/>
</dbReference>
<dbReference type="InterPro" id="IPR041616">
    <property type="entry name" value="PheRS_beta_core"/>
</dbReference>
<keyword evidence="7" id="KW-0963">Cytoplasm</keyword>
<comment type="caution">
    <text evidence="18">The sequence shown here is derived from an EMBL/GenBank/DDBJ whole genome shotgun (WGS) entry which is preliminary data.</text>
</comment>
<dbReference type="GO" id="GO:0005524">
    <property type="term" value="F:ATP binding"/>
    <property type="evidence" value="ECO:0007669"/>
    <property type="project" value="UniProtKB-KW"/>
</dbReference>
<dbReference type="GO" id="GO:0000287">
    <property type="term" value="F:magnesium ion binding"/>
    <property type="evidence" value="ECO:0007669"/>
    <property type="project" value="InterPro"/>
</dbReference>
<evidence type="ECO:0000256" key="9">
    <source>
        <dbReference type="ARBA" id="ARBA00022723"/>
    </source>
</evidence>
<protein>
    <recommendedName>
        <fullName evidence="6">Phenylalanine--tRNA ligase beta subunit</fullName>
        <ecNumber evidence="5">6.1.1.20</ecNumber>
    </recommendedName>
    <alternativeName>
        <fullName evidence="15">Phenylalanyl-tRNA synthetase beta subunit</fullName>
    </alternativeName>
</protein>
<evidence type="ECO:0000256" key="10">
    <source>
        <dbReference type="ARBA" id="ARBA00022741"/>
    </source>
</evidence>
<accession>X0UDM1</accession>
<comment type="cofactor">
    <cofactor evidence="1">
        <name>Mg(2+)</name>
        <dbReference type="ChEBI" id="CHEBI:18420"/>
    </cofactor>
</comment>
<evidence type="ECO:0000256" key="15">
    <source>
        <dbReference type="ARBA" id="ARBA00033189"/>
    </source>
</evidence>
<evidence type="ECO:0000256" key="16">
    <source>
        <dbReference type="ARBA" id="ARBA00049255"/>
    </source>
</evidence>
<name>X0UDM1_9ZZZZ</name>
<dbReference type="GO" id="GO:0003723">
    <property type="term" value="F:RNA binding"/>
    <property type="evidence" value="ECO:0007669"/>
    <property type="project" value="InterPro"/>
</dbReference>
<dbReference type="InterPro" id="IPR020825">
    <property type="entry name" value="Phe-tRNA_synthase-like_B3/B4"/>
</dbReference>
<evidence type="ECO:0000256" key="12">
    <source>
        <dbReference type="ARBA" id="ARBA00022842"/>
    </source>
</evidence>
<dbReference type="SMART" id="SM00873">
    <property type="entry name" value="B3_4"/>
    <property type="match status" value="1"/>
</dbReference>
<dbReference type="PROSITE" id="PS51483">
    <property type="entry name" value="B5"/>
    <property type="match status" value="1"/>
</dbReference>
<dbReference type="SUPFAM" id="SSF56037">
    <property type="entry name" value="PheT/TilS domain"/>
    <property type="match status" value="1"/>
</dbReference>
<proteinExistence type="inferred from homology"/>
<evidence type="ECO:0000256" key="6">
    <source>
        <dbReference type="ARBA" id="ARBA00017032"/>
    </source>
</evidence>
<evidence type="ECO:0000256" key="2">
    <source>
        <dbReference type="ARBA" id="ARBA00004496"/>
    </source>
</evidence>
<dbReference type="SMART" id="SM00874">
    <property type="entry name" value="B5"/>
    <property type="match status" value="1"/>
</dbReference>
<comment type="subunit">
    <text evidence="4">Tetramer of two alpha and two beta subunits.</text>
</comment>
<evidence type="ECO:0000256" key="14">
    <source>
        <dbReference type="ARBA" id="ARBA00023146"/>
    </source>
</evidence>
<dbReference type="Gene3D" id="3.50.40.10">
    <property type="entry name" value="Phenylalanyl-trna Synthetase, Chain B, domain 3"/>
    <property type="match status" value="1"/>
</dbReference>
<evidence type="ECO:0000256" key="3">
    <source>
        <dbReference type="ARBA" id="ARBA00008653"/>
    </source>
</evidence>
<keyword evidence="9" id="KW-0479">Metal-binding</keyword>
<comment type="subcellular location">
    <subcellularLocation>
        <location evidence="2">Cytoplasm</location>
    </subcellularLocation>
</comment>
<dbReference type="GO" id="GO:0009328">
    <property type="term" value="C:phenylalanine-tRNA ligase complex"/>
    <property type="evidence" value="ECO:0007669"/>
    <property type="project" value="TreeGrafter"/>
</dbReference>
<evidence type="ECO:0000256" key="7">
    <source>
        <dbReference type="ARBA" id="ARBA00022490"/>
    </source>
</evidence>
<organism evidence="18">
    <name type="scientific">marine sediment metagenome</name>
    <dbReference type="NCBI Taxonomy" id="412755"/>
    <lineage>
        <taxon>unclassified sequences</taxon>
        <taxon>metagenomes</taxon>
        <taxon>ecological metagenomes</taxon>
    </lineage>
</organism>
<dbReference type="SUPFAM" id="SSF55681">
    <property type="entry name" value="Class II aaRS and biotin synthetases"/>
    <property type="match status" value="1"/>
</dbReference>
<keyword evidence="10" id="KW-0547">Nucleotide-binding</keyword>
<dbReference type="Gene3D" id="3.30.930.10">
    <property type="entry name" value="Bira Bifunctional Protein, Domain 2"/>
    <property type="match status" value="1"/>
</dbReference>
<keyword evidence="14" id="KW-0030">Aminoacyl-tRNA synthetase</keyword>
<gene>
    <name evidence="18" type="ORF">S01H1_28847</name>
</gene>
<dbReference type="GO" id="GO:0006432">
    <property type="term" value="P:phenylalanyl-tRNA aminoacylation"/>
    <property type="evidence" value="ECO:0007669"/>
    <property type="project" value="InterPro"/>
</dbReference>
<sequence>VCVRRAKKGEQIIAIDNISRVCDGDMLVIADDAGLIAIAGVMGGLSSEVGGMTKNILLESAFFNPISVRRTSRKLGITSESSYRFERRVDNDMVLKAQERAASLIEEIAGGKAGPVLDLGKKTCYSKTINLDLENTNSILGLAIRKGPAAKILKALGFSVKSKARLLKVTVPSFREDVKKEIDLTEEIARIYGYEKIPLTVPRSVGNTCVKDFESILDDKMRETLTRLGMDEVITYSLIKKNGIKSLGIPEDEVILIKNPISIDQEILRPTMLPGMLK</sequence>
<evidence type="ECO:0000256" key="4">
    <source>
        <dbReference type="ARBA" id="ARBA00011209"/>
    </source>
</evidence>
<dbReference type="InterPro" id="IPR045864">
    <property type="entry name" value="aa-tRNA-synth_II/BPL/LPL"/>
</dbReference>
<feature type="domain" description="B5" evidence="17">
    <location>
        <begin position="124"/>
        <end position="199"/>
    </location>
</feature>
<dbReference type="InterPro" id="IPR005147">
    <property type="entry name" value="tRNA_synthase_B5-dom"/>
</dbReference>
<comment type="catalytic activity">
    <reaction evidence="16">
        <text>tRNA(Phe) + L-phenylalanine + ATP = L-phenylalanyl-tRNA(Phe) + AMP + diphosphate + H(+)</text>
        <dbReference type="Rhea" id="RHEA:19413"/>
        <dbReference type="Rhea" id="RHEA-COMP:9668"/>
        <dbReference type="Rhea" id="RHEA-COMP:9699"/>
        <dbReference type="ChEBI" id="CHEBI:15378"/>
        <dbReference type="ChEBI" id="CHEBI:30616"/>
        <dbReference type="ChEBI" id="CHEBI:33019"/>
        <dbReference type="ChEBI" id="CHEBI:58095"/>
        <dbReference type="ChEBI" id="CHEBI:78442"/>
        <dbReference type="ChEBI" id="CHEBI:78531"/>
        <dbReference type="ChEBI" id="CHEBI:456215"/>
        <dbReference type="EC" id="6.1.1.20"/>
    </reaction>
</comment>
<evidence type="ECO:0000313" key="18">
    <source>
        <dbReference type="EMBL" id="GAF86570.1"/>
    </source>
</evidence>
<dbReference type="Pfam" id="PF17759">
    <property type="entry name" value="tRNA_synthFbeta"/>
    <property type="match status" value="1"/>
</dbReference>
<evidence type="ECO:0000259" key="17">
    <source>
        <dbReference type="PROSITE" id="PS51483"/>
    </source>
</evidence>
<dbReference type="InterPro" id="IPR005146">
    <property type="entry name" value="B3/B4_tRNA-bd"/>
</dbReference>
<dbReference type="AlphaFoldDB" id="X0UDM1"/>
<evidence type="ECO:0000256" key="8">
    <source>
        <dbReference type="ARBA" id="ARBA00022598"/>
    </source>
</evidence>
<evidence type="ECO:0000256" key="5">
    <source>
        <dbReference type="ARBA" id="ARBA00012814"/>
    </source>
</evidence>
<dbReference type="FunFam" id="3.30.56.10:FF:000002">
    <property type="entry name" value="Phenylalanine--tRNA ligase beta subunit"/>
    <property type="match status" value="1"/>
</dbReference>
<comment type="similarity">
    <text evidence="3">Belongs to the phenylalanyl-tRNA synthetase beta subunit family. Type 1 subfamily.</text>
</comment>
<keyword evidence="12" id="KW-0460">Magnesium</keyword>
<keyword evidence="8" id="KW-0436">Ligase</keyword>
<feature type="non-terminal residue" evidence="18">
    <location>
        <position position="278"/>
    </location>
</feature>
<keyword evidence="13" id="KW-0648">Protein biosynthesis</keyword>
<dbReference type="InterPro" id="IPR045060">
    <property type="entry name" value="Phe-tRNA-ligase_IIc_bsu"/>
</dbReference>
<dbReference type="SUPFAM" id="SSF46955">
    <property type="entry name" value="Putative DNA-binding domain"/>
    <property type="match status" value="1"/>
</dbReference>
<dbReference type="EC" id="6.1.1.20" evidence="5"/>
<reference evidence="18" key="1">
    <citation type="journal article" date="2014" name="Front. Microbiol.">
        <title>High frequency of phylogenetically diverse reductive dehalogenase-homologous genes in deep subseafloor sedimentary metagenomes.</title>
        <authorList>
            <person name="Kawai M."/>
            <person name="Futagami T."/>
            <person name="Toyoda A."/>
            <person name="Takaki Y."/>
            <person name="Nishi S."/>
            <person name="Hori S."/>
            <person name="Arai W."/>
            <person name="Tsubouchi T."/>
            <person name="Morono Y."/>
            <person name="Uchiyama I."/>
            <person name="Ito T."/>
            <person name="Fujiyama A."/>
            <person name="Inagaki F."/>
            <person name="Takami H."/>
        </authorList>
    </citation>
    <scope>NUCLEOTIDE SEQUENCE</scope>
    <source>
        <strain evidence="18">Expedition CK06-06</strain>
    </source>
</reference>
<dbReference type="Gene3D" id="3.30.56.10">
    <property type="match status" value="1"/>
</dbReference>
<dbReference type="GO" id="GO:0004826">
    <property type="term" value="F:phenylalanine-tRNA ligase activity"/>
    <property type="evidence" value="ECO:0007669"/>
    <property type="project" value="UniProtKB-EC"/>
</dbReference>
<evidence type="ECO:0000256" key="11">
    <source>
        <dbReference type="ARBA" id="ARBA00022840"/>
    </source>
</evidence>
<dbReference type="EMBL" id="BARS01017656">
    <property type="protein sequence ID" value="GAF86570.1"/>
    <property type="molecule type" value="Genomic_DNA"/>
</dbReference>
<evidence type="ECO:0000256" key="13">
    <source>
        <dbReference type="ARBA" id="ARBA00022917"/>
    </source>
</evidence>
<feature type="non-terminal residue" evidence="18">
    <location>
        <position position="1"/>
    </location>
</feature>
<dbReference type="PANTHER" id="PTHR10947:SF0">
    <property type="entry name" value="PHENYLALANINE--TRNA LIGASE BETA SUBUNIT"/>
    <property type="match status" value="1"/>
</dbReference>
<dbReference type="PANTHER" id="PTHR10947">
    <property type="entry name" value="PHENYLALANYL-TRNA SYNTHETASE BETA CHAIN AND LEUCINE-RICH REPEAT-CONTAINING PROTEIN 47"/>
    <property type="match status" value="1"/>
</dbReference>
<dbReference type="Pfam" id="PF03483">
    <property type="entry name" value="B3_4"/>
    <property type="match status" value="1"/>
</dbReference>